<dbReference type="GO" id="GO:0046556">
    <property type="term" value="F:alpha-L-arabinofuranosidase activity"/>
    <property type="evidence" value="ECO:0007669"/>
    <property type="project" value="UniProtKB-EC"/>
</dbReference>
<evidence type="ECO:0000256" key="6">
    <source>
        <dbReference type="ARBA" id="ARBA00023277"/>
    </source>
</evidence>
<dbReference type="GO" id="GO:0000272">
    <property type="term" value="P:polysaccharide catabolic process"/>
    <property type="evidence" value="ECO:0007669"/>
    <property type="project" value="TreeGrafter"/>
</dbReference>
<keyword evidence="5 9" id="KW-0378">Hydrolase</keyword>
<name>A0A6J4U9C0_9BACT</name>
<evidence type="ECO:0000313" key="9">
    <source>
        <dbReference type="EMBL" id="CAA9544153.1"/>
    </source>
</evidence>
<evidence type="ECO:0000256" key="7">
    <source>
        <dbReference type="ARBA" id="ARBA00023295"/>
    </source>
</evidence>
<evidence type="ECO:0000256" key="2">
    <source>
        <dbReference type="ARBA" id="ARBA00007186"/>
    </source>
</evidence>
<dbReference type="InterPro" id="IPR055235">
    <property type="entry name" value="ASD1_cat"/>
</dbReference>
<protein>
    <recommendedName>
        <fullName evidence="4">non-reducing end alpha-L-arabinofuranosidase</fullName>
        <ecNumber evidence="4">3.2.1.55</ecNumber>
    </recommendedName>
</protein>
<dbReference type="SUPFAM" id="SSF51445">
    <property type="entry name" value="(Trans)glycosidases"/>
    <property type="match status" value="1"/>
</dbReference>
<evidence type="ECO:0000256" key="5">
    <source>
        <dbReference type="ARBA" id="ARBA00022801"/>
    </source>
</evidence>
<dbReference type="EC" id="3.2.1.55" evidence="4"/>
<proteinExistence type="inferred from homology"/>
<dbReference type="InterPro" id="IPR010720">
    <property type="entry name" value="Alpha-L-AF_C"/>
</dbReference>
<sequence length="492" mass="52832">MGDTTLTVRGDRPIGTISPRLYGHFAEHLGRCCYRGLWLGHGQGADGFRPDVVEALRALPTPLLRWPGGCYADHYHWRDGIGPPAERPVRLGMSCGLQVEDDNGLGTHEFLRLCELIGAEPYLAGNVGSGTPQELCDWVEYCNATATTTLVRERAANGLSAPAGVRLWGVGNENWGCGGNYDAGSYAREFRRYATMLRHVDPAAELVACGYDDAWNQELLVTLGSHIGLVDHISIHSYWVRGGPETDFTDQDYYDLLAEVRETEAFVARTAAIVREASAGKHRIGIALDEWGVWHPEVRSWGPGDVERRAPVTYEQANTLRDGIAVALALGGFHRQCDVLSMANLAQVVNVLQAPIMTSGDRMWLTPTYHALRLHAPHLGATALPVDIEGSASLPDGTPAVAATASRGAQGLAVSIVNQHLESGASVCIAGAGPAGVAHGQMLTADAPNLGNSLEEPHRVEPAPIAVHRESAESWRVELPPHAMATVVIDAG</sequence>
<evidence type="ECO:0000256" key="1">
    <source>
        <dbReference type="ARBA" id="ARBA00001462"/>
    </source>
</evidence>
<gene>
    <name evidence="9" type="ORF">AVDCRST_MAG43-427</name>
</gene>
<evidence type="ECO:0000259" key="8">
    <source>
        <dbReference type="SMART" id="SM00813"/>
    </source>
</evidence>
<dbReference type="AlphaFoldDB" id="A0A6J4U9C0"/>
<reference evidence="9" key="1">
    <citation type="submission" date="2020-02" db="EMBL/GenBank/DDBJ databases">
        <authorList>
            <person name="Meier V. D."/>
        </authorList>
    </citation>
    <scope>NUCLEOTIDE SEQUENCE</scope>
    <source>
        <strain evidence="9">AVDCRST_MAG43</strain>
    </source>
</reference>
<dbReference type="PANTHER" id="PTHR43576:SF2">
    <property type="entry name" value="INTRACELLULAR EXO-ALPHA-L-ARABINOFURANOSIDASE 2"/>
    <property type="match status" value="1"/>
</dbReference>
<evidence type="ECO:0000256" key="3">
    <source>
        <dbReference type="ARBA" id="ARBA00011165"/>
    </source>
</evidence>
<dbReference type="PANTHER" id="PTHR43576">
    <property type="entry name" value="ALPHA-L-ARABINOFURANOSIDASE C-RELATED"/>
    <property type="match status" value="1"/>
</dbReference>
<keyword evidence="7 9" id="KW-0326">Glycosidase</keyword>
<comment type="subunit">
    <text evidence="3">Homohexamer; trimer of dimers.</text>
</comment>
<evidence type="ECO:0000256" key="4">
    <source>
        <dbReference type="ARBA" id="ARBA00012670"/>
    </source>
</evidence>
<dbReference type="InterPro" id="IPR013780">
    <property type="entry name" value="Glyco_hydro_b"/>
</dbReference>
<dbReference type="EMBL" id="CADCWI010000022">
    <property type="protein sequence ID" value="CAA9544153.1"/>
    <property type="molecule type" value="Genomic_DNA"/>
</dbReference>
<dbReference type="Pfam" id="PF22848">
    <property type="entry name" value="ASD1_dom"/>
    <property type="match status" value="1"/>
</dbReference>
<dbReference type="Gene3D" id="3.20.20.80">
    <property type="entry name" value="Glycosidases"/>
    <property type="match status" value="1"/>
</dbReference>
<dbReference type="GO" id="GO:0046373">
    <property type="term" value="P:L-arabinose metabolic process"/>
    <property type="evidence" value="ECO:0007669"/>
    <property type="project" value="InterPro"/>
</dbReference>
<organism evidence="9">
    <name type="scientific">uncultured Thermomicrobiales bacterium</name>
    <dbReference type="NCBI Taxonomy" id="1645740"/>
    <lineage>
        <taxon>Bacteria</taxon>
        <taxon>Pseudomonadati</taxon>
        <taxon>Thermomicrobiota</taxon>
        <taxon>Thermomicrobia</taxon>
        <taxon>Thermomicrobiales</taxon>
        <taxon>environmental samples</taxon>
    </lineage>
</organism>
<dbReference type="Gene3D" id="2.60.40.1180">
    <property type="entry name" value="Golgi alpha-mannosidase II"/>
    <property type="match status" value="1"/>
</dbReference>
<accession>A0A6J4U9C0</accession>
<dbReference type="SUPFAM" id="SSF51011">
    <property type="entry name" value="Glycosyl hydrolase domain"/>
    <property type="match status" value="1"/>
</dbReference>
<dbReference type="InterPro" id="IPR017853">
    <property type="entry name" value="GH"/>
</dbReference>
<feature type="domain" description="Alpha-L-arabinofuranosidase C-terminal" evidence="8">
    <location>
        <begin position="289"/>
        <end position="483"/>
    </location>
</feature>
<comment type="similarity">
    <text evidence="2">Belongs to the glycosyl hydrolase 51 family.</text>
</comment>
<dbReference type="Pfam" id="PF06964">
    <property type="entry name" value="Alpha-L-AF_C"/>
    <property type="match status" value="1"/>
</dbReference>
<dbReference type="SMART" id="SM00813">
    <property type="entry name" value="Alpha-L-AF_C"/>
    <property type="match status" value="1"/>
</dbReference>
<comment type="catalytic activity">
    <reaction evidence="1">
        <text>Hydrolysis of terminal non-reducing alpha-L-arabinofuranoside residues in alpha-L-arabinosides.</text>
        <dbReference type="EC" id="3.2.1.55"/>
    </reaction>
</comment>
<keyword evidence="6" id="KW-0119">Carbohydrate metabolism</keyword>